<feature type="non-terminal residue" evidence="2">
    <location>
        <position position="258"/>
    </location>
</feature>
<keyword evidence="3" id="KW-1185">Reference proteome</keyword>
<reference evidence="2" key="1">
    <citation type="submission" date="2018-05" db="EMBL/GenBank/DDBJ databases">
        <title>Draft genome of Mucuna pruriens seed.</title>
        <authorList>
            <person name="Nnadi N.E."/>
            <person name="Vos R."/>
            <person name="Hasami M.H."/>
            <person name="Devisetty U.K."/>
            <person name="Aguiy J.C."/>
        </authorList>
    </citation>
    <scope>NUCLEOTIDE SEQUENCE [LARGE SCALE GENOMIC DNA]</scope>
    <source>
        <strain evidence="2">JCA_2017</strain>
    </source>
</reference>
<dbReference type="InterPro" id="IPR051105">
    <property type="entry name" value="WWC/KIBRA_Hippo_Reg"/>
</dbReference>
<feature type="region of interest" description="Disordered" evidence="1">
    <location>
        <begin position="1"/>
        <end position="25"/>
    </location>
</feature>
<organism evidence="2 3">
    <name type="scientific">Mucuna pruriens</name>
    <name type="common">Velvet bean</name>
    <name type="synonym">Dolichos pruriens</name>
    <dbReference type="NCBI Taxonomy" id="157652"/>
    <lineage>
        <taxon>Eukaryota</taxon>
        <taxon>Viridiplantae</taxon>
        <taxon>Streptophyta</taxon>
        <taxon>Embryophyta</taxon>
        <taxon>Tracheophyta</taxon>
        <taxon>Spermatophyta</taxon>
        <taxon>Magnoliopsida</taxon>
        <taxon>eudicotyledons</taxon>
        <taxon>Gunneridae</taxon>
        <taxon>Pentapetalae</taxon>
        <taxon>rosids</taxon>
        <taxon>fabids</taxon>
        <taxon>Fabales</taxon>
        <taxon>Fabaceae</taxon>
        <taxon>Papilionoideae</taxon>
        <taxon>50 kb inversion clade</taxon>
        <taxon>NPAAA clade</taxon>
        <taxon>indigoferoid/millettioid clade</taxon>
        <taxon>Phaseoleae</taxon>
        <taxon>Mucuna</taxon>
    </lineage>
</organism>
<name>A0A371FHK4_MUCPR</name>
<accession>A0A371FHK4</accession>
<dbReference type="PANTHER" id="PTHR14791">
    <property type="entry name" value="BOMB/KIRA PROTEINS"/>
    <property type="match status" value="1"/>
</dbReference>
<evidence type="ECO:0000313" key="2">
    <source>
        <dbReference type="EMBL" id="RDX77795.1"/>
    </source>
</evidence>
<comment type="caution">
    <text evidence="2">The sequence shown here is derived from an EMBL/GenBank/DDBJ whole genome shotgun (WGS) entry which is preliminary data.</text>
</comment>
<proteinExistence type="predicted"/>
<evidence type="ECO:0000313" key="3">
    <source>
        <dbReference type="Proteomes" id="UP000257109"/>
    </source>
</evidence>
<dbReference type="OrthoDB" id="1424894at2759"/>
<dbReference type="AlphaFoldDB" id="A0A371FHK4"/>
<dbReference type="Proteomes" id="UP000257109">
    <property type="component" value="Unassembled WGS sequence"/>
</dbReference>
<dbReference type="STRING" id="157652.A0A371FHK4"/>
<gene>
    <name evidence="2" type="ORF">CR513_42024</name>
</gene>
<protein>
    <submittedName>
        <fullName evidence="2">Uncharacterized protein</fullName>
    </submittedName>
</protein>
<sequence>MVSFHKALPETPITQVPPEFESPPRKRKWEEEILTEEFFKHHPTDAEKRKSIFDIELHLDTPLPTHNLQQYLTIQSGKIHLCNKRMNMMKTPGSERNPDPEAPSLGQMSLDLELNLTCESLKKKEDSYEINEKKNSGSTWSTFGERDLLNESSKYREDNSCALTRPPSWLSSEGDHKEMIATVCMRCHMLVMLCKSSPACPNCKFMHPPDQNPSKFLKRKKVGSFRIWKDLKLGKTIFSEGLLAHNSMQREQSFRHVA</sequence>
<dbReference type="PANTHER" id="PTHR14791:SF42">
    <property type="entry name" value="F16L1.2 PROTEIN"/>
    <property type="match status" value="1"/>
</dbReference>
<dbReference type="EMBL" id="QJKJ01009066">
    <property type="protein sequence ID" value="RDX77795.1"/>
    <property type="molecule type" value="Genomic_DNA"/>
</dbReference>
<feature type="non-terminal residue" evidence="2">
    <location>
        <position position="1"/>
    </location>
</feature>
<evidence type="ECO:0000256" key="1">
    <source>
        <dbReference type="SAM" id="MobiDB-lite"/>
    </source>
</evidence>